<name>A0ABN2HB75_9ACTN</name>
<protein>
    <submittedName>
        <fullName evidence="1">Uncharacterized protein</fullName>
    </submittedName>
</protein>
<sequence>MVELDPDGTAVVPDVDGLIETTVLDAEFVEAPEALPGEPAQLGVVAFGLKLADYDERDDHVVFVEP</sequence>
<keyword evidence="2" id="KW-1185">Reference proteome</keyword>
<gene>
    <name evidence="1" type="ORF">GCM10009830_34920</name>
</gene>
<organism evidence="1 2">
    <name type="scientific">Glycomyces endophyticus</name>
    <dbReference type="NCBI Taxonomy" id="480996"/>
    <lineage>
        <taxon>Bacteria</taxon>
        <taxon>Bacillati</taxon>
        <taxon>Actinomycetota</taxon>
        <taxon>Actinomycetes</taxon>
        <taxon>Glycomycetales</taxon>
        <taxon>Glycomycetaceae</taxon>
        <taxon>Glycomyces</taxon>
    </lineage>
</organism>
<accession>A0ABN2HB75</accession>
<dbReference type="EMBL" id="BAAAQF010000015">
    <property type="protein sequence ID" value="GAA1684625.1"/>
    <property type="molecule type" value="Genomic_DNA"/>
</dbReference>
<proteinExistence type="predicted"/>
<reference evidence="1 2" key="1">
    <citation type="journal article" date="2019" name="Int. J. Syst. Evol. Microbiol.">
        <title>The Global Catalogue of Microorganisms (GCM) 10K type strain sequencing project: providing services to taxonomists for standard genome sequencing and annotation.</title>
        <authorList>
            <consortium name="The Broad Institute Genomics Platform"/>
            <consortium name="The Broad Institute Genome Sequencing Center for Infectious Disease"/>
            <person name="Wu L."/>
            <person name="Ma J."/>
        </authorList>
    </citation>
    <scope>NUCLEOTIDE SEQUENCE [LARGE SCALE GENOMIC DNA]</scope>
    <source>
        <strain evidence="1 2">JCM 16001</strain>
    </source>
</reference>
<evidence type="ECO:0000313" key="1">
    <source>
        <dbReference type="EMBL" id="GAA1684625.1"/>
    </source>
</evidence>
<dbReference type="Proteomes" id="UP001499851">
    <property type="component" value="Unassembled WGS sequence"/>
</dbReference>
<evidence type="ECO:0000313" key="2">
    <source>
        <dbReference type="Proteomes" id="UP001499851"/>
    </source>
</evidence>
<comment type="caution">
    <text evidence="1">The sequence shown here is derived from an EMBL/GenBank/DDBJ whole genome shotgun (WGS) entry which is preliminary data.</text>
</comment>